<gene>
    <name evidence="1" type="ORF">C1645_833800</name>
</gene>
<reference evidence="1 2" key="1">
    <citation type="submission" date="2018-06" db="EMBL/GenBank/DDBJ databases">
        <title>Comparative genomics reveals the genomic features of Rhizophagus irregularis, R. cerebriforme, R. diaphanum and Gigaspora rosea, and their symbiotic lifestyle signature.</title>
        <authorList>
            <person name="Morin E."/>
            <person name="San Clemente H."/>
            <person name="Chen E.C.H."/>
            <person name="De La Providencia I."/>
            <person name="Hainaut M."/>
            <person name="Kuo A."/>
            <person name="Kohler A."/>
            <person name="Murat C."/>
            <person name="Tang N."/>
            <person name="Roy S."/>
            <person name="Loubradou J."/>
            <person name="Henrissat B."/>
            <person name="Grigoriev I.V."/>
            <person name="Corradi N."/>
            <person name="Roux C."/>
            <person name="Martin F.M."/>
        </authorList>
    </citation>
    <scope>NUCLEOTIDE SEQUENCE [LARGE SCALE GENOMIC DNA]</scope>
    <source>
        <strain evidence="1 2">DAOM 227022</strain>
    </source>
</reference>
<dbReference type="STRING" id="658196.A0A397SGX4"/>
<protein>
    <submittedName>
        <fullName evidence="1">Uncharacterized protein</fullName>
    </submittedName>
</protein>
<keyword evidence="2" id="KW-1185">Reference proteome</keyword>
<evidence type="ECO:0000313" key="1">
    <source>
        <dbReference type="EMBL" id="RIA83465.1"/>
    </source>
</evidence>
<name>A0A397SGX4_9GLOM</name>
<proteinExistence type="predicted"/>
<dbReference type="Proteomes" id="UP000265703">
    <property type="component" value="Unassembled WGS sequence"/>
</dbReference>
<sequence length="184" mass="21440">MVRITPTNPSRTPEHQIFFSNSFISPITRSKSDDKETDNDFDADNKDFRNLTFDEYIDGDDVNNNDLERVFLDDSITFDESGKDNSKINISALFSSYHVNIYQSQTAQESDLSIETDYCKILSLSHILLLQADNFSDLQIQEFFQNTLEQLQKNMRNFYAVKIKVPPNVKALYRTDQFQFTVQF</sequence>
<dbReference type="AlphaFoldDB" id="A0A397SGX4"/>
<organism evidence="1 2">
    <name type="scientific">Glomus cerebriforme</name>
    <dbReference type="NCBI Taxonomy" id="658196"/>
    <lineage>
        <taxon>Eukaryota</taxon>
        <taxon>Fungi</taxon>
        <taxon>Fungi incertae sedis</taxon>
        <taxon>Mucoromycota</taxon>
        <taxon>Glomeromycotina</taxon>
        <taxon>Glomeromycetes</taxon>
        <taxon>Glomerales</taxon>
        <taxon>Glomeraceae</taxon>
        <taxon>Glomus</taxon>
    </lineage>
</organism>
<dbReference type="OrthoDB" id="2445383at2759"/>
<evidence type="ECO:0000313" key="2">
    <source>
        <dbReference type="Proteomes" id="UP000265703"/>
    </source>
</evidence>
<dbReference type="EMBL" id="QKYT01000570">
    <property type="protein sequence ID" value="RIA83465.1"/>
    <property type="molecule type" value="Genomic_DNA"/>
</dbReference>
<comment type="caution">
    <text evidence="1">The sequence shown here is derived from an EMBL/GenBank/DDBJ whole genome shotgun (WGS) entry which is preliminary data.</text>
</comment>
<accession>A0A397SGX4</accession>